<sequence>MPVWRRYLVRDASGRMVELPSRALDKAEDGTSPIPGFAGRCVDVVAAVLVAERGQSPQVAEVSFTKLYFDKSGFVDTGKRERMIRLMLESVADKRLARIPNAARAEAAVRAGAARLQLADEFAWQPGPAEMNEVMLRLDHRPAGQGHTVH</sequence>
<evidence type="ECO:0000313" key="1">
    <source>
        <dbReference type="EMBL" id="NYZ21785.1"/>
    </source>
</evidence>
<name>A0ABX2TGH8_9PROT</name>
<protein>
    <submittedName>
        <fullName evidence="1">Uncharacterized protein</fullName>
    </submittedName>
</protein>
<dbReference type="EMBL" id="JABFDB010000013">
    <property type="protein sequence ID" value="NYZ21785.1"/>
    <property type="molecule type" value="Genomic_DNA"/>
</dbReference>
<accession>A0ABX2TGH8</accession>
<dbReference type="RefSeq" id="WP_180283557.1">
    <property type="nucleotide sequence ID" value="NZ_JABFDB010000013.1"/>
</dbReference>
<dbReference type="Proteomes" id="UP000584642">
    <property type="component" value="Unassembled WGS sequence"/>
</dbReference>
<proteinExistence type="predicted"/>
<evidence type="ECO:0000313" key="2">
    <source>
        <dbReference type="Proteomes" id="UP000584642"/>
    </source>
</evidence>
<gene>
    <name evidence="1" type="ORF">HND93_18885</name>
</gene>
<reference evidence="1 2" key="1">
    <citation type="submission" date="2020-05" db="EMBL/GenBank/DDBJ databases">
        <title>Azospirillum oleiclasticum sp. nov, a nitrogen-fixing and heavy crude oil-emulsifying bacterium isolated from the crude oil of Yumen Oilfield.</title>
        <authorList>
            <person name="Wu D."/>
            <person name="Cai M."/>
            <person name="Zhang X."/>
        </authorList>
    </citation>
    <scope>NUCLEOTIDE SEQUENCE [LARGE SCALE GENOMIC DNA]</scope>
    <source>
        <strain evidence="1 2">ROY-1-1-2</strain>
    </source>
</reference>
<comment type="caution">
    <text evidence="1">The sequence shown here is derived from an EMBL/GenBank/DDBJ whole genome shotgun (WGS) entry which is preliminary data.</text>
</comment>
<organism evidence="1 2">
    <name type="scientific">Azospirillum oleiclasticum</name>
    <dbReference type="NCBI Taxonomy" id="2735135"/>
    <lineage>
        <taxon>Bacteria</taxon>
        <taxon>Pseudomonadati</taxon>
        <taxon>Pseudomonadota</taxon>
        <taxon>Alphaproteobacteria</taxon>
        <taxon>Rhodospirillales</taxon>
        <taxon>Azospirillaceae</taxon>
        <taxon>Azospirillum</taxon>
    </lineage>
</organism>
<keyword evidence="2" id="KW-1185">Reference proteome</keyword>